<gene>
    <name evidence="1" type="ORF">FOC37_04395</name>
</gene>
<proteinExistence type="predicted"/>
<organism evidence="1 2">
    <name type="scientific">Yersinia intermedia</name>
    <dbReference type="NCBI Taxonomy" id="631"/>
    <lineage>
        <taxon>Bacteria</taxon>
        <taxon>Pseudomonadati</taxon>
        <taxon>Pseudomonadota</taxon>
        <taxon>Gammaproteobacteria</taxon>
        <taxon>Enterobacterales</taxon>
        <taxon>Yersiniaceae</taxon>
        <taxon>Yersinia</taxon>
    </lineage>
</organism>
<name>A0ABX6F3S2_YERIN</name>
<dbReference type="EMBL" id="CP046294">
    <property type="protein sequence ID" value="QGR69674.1"/>
    <property type="molecule type" value="Genomic_DNA"/>
</dbReference>
<evidence type="ECO:0000313" key="1">
    <source>
        <dbReference type="EMBL" id="QGR69674.1"/>
    </source>
</evidence>
<keyword evidence="2" id="KW-1185">Reference proteome</keyword>
<dbReference type="RefSeq" id="WP_155967507.1">
    <property type="nucleotide sequence ID" value="NZ_CP046293.1"/>
</dbReference>
<reference evidence="1 2" key="1">
    <citation type="submission" date="2019-11" db="EMBL/GenBank/DDBJ databases">
        <title>FDA dAtabase for Regulatory Grade micrObial Sequences (FDA-ARGOS): Supporting development and validation of Infectious Disease Dx tests.</title>
        <authorList>
            <person name="Patel R."/>
            <person name="Rucinski S."/>
            <person name="Tallon L."/>
            <person name="Sadzewicz L."/>
            <person name="Vavikolanu K."/>
            <person name="Mehta A."/>
            <person name="Aluvathingal J."/>
            <person name="Nadendla S."/>
            <person name="Nandy P."/>
            <person name="Geyer C."/>
            <person name="Yan Y."/>
            <person name="Sichtig H."/>
        </authorList>
    </citation>
    <scope>NUCLEOTIDE SEQUENCE [LARGE SCALE GENOMIC DNA]</scope>
    <source>
        <strain evidence="1 2">FDAARGOS_729</strain>
    </source>
</reference>
<protein>
    <submittedName>
        <fullName evidence="1">Uncharacterized protein</fullName>
    </submittedName>
</protein>
<dbReference type="Proteomes" id="UP000424966">
    <property type="component" value="Chromosome"/>
</dbReference>
<sequence>MSAATARSGGFSTFDWASLNNGFISQSIQDIVAAMVGAQPNVVKAGTDVWGYKWNTSETTSANSPPPQKYI</sequence>
<dbReference type="GeneID" id="58045475"/>
<evidence type="ECO:0000313" key="2">
    <source>
        <dbReference type="Proteomes" id="UP000424966"/>
    </source>
</evidence>
<accession>A0ABX6F3S2</accession>